<keyword evidence="4 9" id="KW-0698">rRNA processing</keyword>
<dbReference type="GO" id="GO:0030686">
    <property type="term" value="C:90S preribosome"/>
    <property type="evidence" value="ECO:0007669"/>
    <property type="project" value="TreeGrafter"/>
</dbReference>
<evidence type="ECO:0000256" key="9">
    <source>
        <dbReference type="RuleBase" id="RU368027"/>
    </source>
</evidence>
<feature type="region of interest" description="Disordered" evidence="11">
    <location>
        <begin position="1"/>
        <end position="179"/>
    </location>
</feature>
<evidence type="ECO:0000256" key="10">
    <source>
        <dbReference type="SAM" id="Coils"/>
    </source>
</evidence>
<keyword evidence="6 9" id="KW-0539">Nucleus</keyword>
<dbReference type="PANTHER" id="PTHR21738:SF0">
    <property type="entry name" value="RIBOSOMAL RNA PROCESSING PROTEIN 36 HOMOLOG"/>
    <property type="match status" value="1"/>
</dbReference>
<dbReference type="InterPro" id="IPR009292">
    <property type="entry name" value="RRP36"/>
</dbReference>
<keyword evidence="3 9" id="KW-0690">Ribosome biogenesis</keyword>
<dbReference type="GO" id="GO:0000462">
    <property type="term" value="P:maturation of SSU-rRNA from tricistronic rRNA transcript (SSU-rRNA, 5.8S rRNA, LSU-rRNA)"/>
    <property type="evidence" value="ECO:0007669"/>
    <property type="project" value="TreeGrafter"/>
</dbReference>
<accession>A0A0C3AAT4</accession>
<dbReference type="Pfam" id="PF06102">
    <property type="entry name" value="RRP36"/>
    <property type="match status" value="1"/>
</dbReference>
<dbReference type="AlphaFoldDB" id="A0A0C3AAT4"/>
<dbReference type="HOGENOM" id="CLU_048802_1_0_1"/>
<protein>
    <recommendedName>
        <fullName evidence="9">rRNA biogenesis protein RRP36</fullName>
    </recommendedName>
</protein>
<evidence type="ECO:0000256" key="2">
    <source>
        <dbReference type="ARBA" id="ARBA00009418"/>
    </source>
</evidence>
<reference evidence="13" key="2">
    <citation type="submission" date="2015-01" db="EMBL/GenBank/DDBJ databases">
        <title>Evolutionary Origins and Diversification of the Mycorrhizal Mutualists.</title>
        <authorList>
            <consortium name="DOE Joint Genome Institute"/>
            <consortium name="Mycorrhizal Genomics Consortium"/>
            <person name="Kohler A."/>
            <person name="Kuo A."/>
            <person name="Nagy L.G."/>
            <person name="Floudas D."/>
            <person name="Copeland A."/>
            <person name="Barry K.W."/>
            <person name="Cichocki N."/>
            <person name="Veneault-Fourrey C."/>
            <person name="LaButti K."/>
            <person name="Lindquist E.A."/>
            <person name="Lipzen A."/>
            <person name="Lundell T."/>
            <person name="Morin E."/>
            <person name="Murat C."/>
            <person name="Riley R."/>
            <person name="Ohm R."/>
            <person name="Sun H."/>
            <person name="Tunlid A."/>
            <person name="Henrissat B."/>
            <person name="Grigoriev I.V."/>
            <person name="Hibbett D.S."/>
            <person name="Martin F."/>
        </authorList>
    </citation>
    <scope>NUCLEOTIDE SEQUENCE [LARGE SCALE GENOMIC DNA]</scope>
    <source>
        <strain evidence="13">MAFF 305830</strain>
    </source>
</reference>
<dbReference type="EMBL" id="KN824373">
    <property type="protein sequence ID" value="KIM21745.1"/>
    <property type="molecule type" value="Genomic_DNA"/>
</dbReference>
<sequence length="377" mass="43134">MPQSRTTHTNSKKRRRDAEYSKTPSVESDHSVEKDSSGEESEEEEEEDDYEGPRVSQWVDEDEEDEALEEPEEQEDMKQVMSRLSFGALLKAKRALAQQQEENESSQASASDEDDSEGSQGQTAGANEDLRPGEHRERKPKEKRANKHAPMEMSSKRQVTRRRTVVEVTAPKNRDPRFGEAVGEYSAEHFLHNYEFLSGVRQGELQTIRESLARAKRLLGSSPAALRAERQAEVDKLERTMKRAESAIERTKRTAFERETMLKVKRDERQKRASGKREWHLKKGDEKKLQLQARFDSMSGKEAKKAIEKKRKKIAQKEKKSRPFATEYERDRSMPSSSSRQFPVGHQGRKRAWGIASGSGGGNETPGAGARKRRRFE</sequence>
<evidence type="ECO:0000313" key="12">
    <source>
        <dbReference type="EMBL" id="KIM21745.1"/>
    </source>
</evidence>
<name>A0A0C3AAT4_SERVB</name>
<evidence type="ECO:0000256" key="11">
    <source>
        <dbReference type="SAM" id="MobiDB-lite"/>
    </source>
</evidence>
<feature type="region of interest" description="Disordered" evidence="11">
    <location>
        <begin position="265"/>
        <end position="377"/>
    </location>
</feature>
<keyword evidence="5 10" id="KW-0175">Coiled coil</keyword>
<evidence type="ECO:0000256" key="5">
    <source>
        <dbReference type="ARBA" id="ARBA00023054"/>
    </source>
</evidence>
<comment type="subunit">
    <text evidence="9">Associates with 90S and pre-40S pre-ribosomal particles.</text>
</comment>
<dbReference type="GO" id="GO:0005730">
    <property type="term" value="C:nucleolus"/>
    <property type="evidence" value="ECO:0007669"/>
    <property type="project" value="UniProtKB-SubCell"/>
</dbReference>
<evidence type="ECO:0000256" key="4">
    <source>
        <dbReference type="ARBA" id="ARBA00022552"/>
    </source>
</evidence>
<feature type="coiled-coil region" evidence="10">
    <location>
        <begin position="227"/>
        <end position="254"/>
    </location>
</feature>
<organism evidence="12 13">
    <name type="scientific">Serendipita vermifera MAFF 305830</name>
    <dbReference type="NCBI Taxonomy" id="933852"/>
    <lineage>
        <taxon>Eukaryota</taxon>
        <taxon>Fungi</taxon>
        <taxon>Dikarya</taxon>
        <taxon>Basidiomycota</taxon>
        <taxon>Agaricomycotina</taxon>
        <taxon>Agaricomycetes</taxon>
        <taxon>Sebacinales</taxon>
        <taxon>Serendipitaceae</taxon>
        <taxon>Serendipita</taxon>
    </lineage>
</organism>
<feature type="compositionally biased region" description="Basic and acidic residues" evidence="11">
    <location>
        <begin position="128"/>
        <end position="140"/>
    </location>
</feature>
<evidence type="ECO:0000256" key="1">
    <source>
        <dbReference type="ARBA" id="ARBA00004604"/>
    </source>
</evidence>
<dbReference type="Proteomes" id="UP000054097">
    <property type="component" value="Unassembled WGS sequence"/>
</dbReference>
<gene>
    <name evidence="12" type="ORF">M408DRAFT_333288</name>
</gene>
<dbReference type="OrthoDB" id="448446at2759"/>
<reference evidence="12 13" key="1">
    <citation type="submission" date="2014-04" db="EMBL/GenBank/DDBJ databases">
        <authorList>
            <consortium name="DOE Joint Genome Institute"/>
            <person name="Kuo A."/>
            <person name="Zuccaro A."/>
            <person name="Kohler A."/>
            <person name="Nagy L.G."/>
            <person name="Floudas D."/>
            <person name="Copeland A."/>
            <person name="Barry K.W."/>
            <person name="Cichocki N."/>
            <person name="Veneault-Fourrey C."/>
            <person name="LaButti K."/>
            <person name="Lindquist E.A."/>
            <person name="Lipzen A."/>
            <person name="Lundell T."/>
            <person name="Morin E."/>
            <person name="Murat C."/>
            <person name="Sun H."/>
            <person name="Tunlid A."/>
            <person name="Henrissat B."/>
            <person name="Grigoriev I.V."/>
            <person name="Hibbett D.S."/>
            <person name="Martin F."/>
            <person name="Nordberg H.P."/>
            <person name="Cantor M.N."/>
            <person name="Hua S.X."/>
        </authorList>
    </citation>
    <scope>NUCLEOTIDE SEQUENCE [LARGE SCALE GENOMIC DNA]</scope>
    <source>
        <strain evidence="12 13">MAFF 305830</strain>
    </source>
</reference>
<comment type="function">
    <text evidence="8 9">Component of the 90S pre-ribosome involved in the maturation of rRNAs. Required for early cleavages of the pre-RNAs in the 40S ribosomal subunit maturation pathway.</text>
</comment>
<comment type="similarity">
    <text evidence="2 9">Belongs to the RRP36 family.</text>
</comment>
<dbReference type="STRING" id="933852.A0A0C3AAT4"/>
<evidence type="ECO:0000256" key="7">
    <source>
        <dbReference type="ARBA" id="ARBA00023274"/>
    </source>
</evidence>
<keyword evidence="13" id="KW-1185">Reference proteome</keyword>
<feature type="compositionally biased region" description="Basic residues" evidence="11">
    <location>
        <begin position="307"/>
        <end position="322"/>
    </location>
</feature>
<feature type="compositionally biased region" description="Acidic residues" evidence="11">
    <location>
        <begin position="38"/>
        <end position="50"/>
    </location>
</feature>
<feature type="compositionally biased region" description="Low complexity" evidence="11">
    <location>
        <begin position="95"/>
        <end position="110"/>
    </location>
</feature>
<evidence type="ECO:0000256" key="6">
    <source>
        <dbReference type="ARBA" id="ARBA00023242"/>
    </source>
</evidence>
<evidence type="ECO:0000256" key="8">
    <source>
        <dbReference type="ARBA" id="ARBA00025053"/>
    </source>
</evidence>
<keyword evidence="7 9" id="KW-0687">Ribonucleoprotein</keyword>
<evidence type="ECO:0000313" key="13">
    <source>
        <dbReference type="Proteomes" id="UP000054097"/>
    </source>
</evidence>
<dbReference type="PANTHER" id="PTHR21738">
    <property type="entry name" value="RIBOSOMAL RNA PROCESSING PROTEIN 36 HOMOLOG"/>
    <property type="match status" value="1"/>
</dbReference>
<feature type="compositionally biased region" description="Basic and acidic residues" evidence="11">
    <location>
        <begin position="265"/>
        <end position="289"/>
    </location>
</feature>
<feature type="compositionally biased region" description="Basic and acidic residues" evidence="11">
    <location>
        <begin position="27"/>
        <end position="37"/>
    </location>
</feature>
<feature type="compositionally biased region" description="Acidic residues" evidence="11">
    <location>
        <begin position="59"/>
        <end position="75"/>
    </location>
</feature>
<evidence type="ECO:0000256" key="3">
    <source>
        <dbReference type="ARBA" id="ARBA00022517"/>
    </source>
</evidence>
<comment type="subcellular location">
    <subcellularLocation>
        <location evidence="1 9">Nucleus</location>
        <location evidence="1 9">Nucleolus</location>
    </subcellularLocation>
</comment>
<proteinExistence type="inferred from homology"/>